<keyword evidence="3" id="KW-1185">Reference proteome</keyword>
<evidence type="ECO:0000259" key="1">
    <source>
        <dbReference type="Pfam" id="PF13649"/>
    </source>
</evidence>
<dbReference type="InterPro" id="IPR041698">
    <property type="entry name" value="Methyltransf_25"/>
</dbReference>
<name>A0A4R1PX58_9FIRM</name>
<dbReference type="CDD" id="cd02440">
    <property type="entry name" value="AdoMet_MTases"/>
    <property type="match status" value="1"/>
</dbReference>
<keyword evidence="2" id="KW-0808">Transferase</keyword>
<dbReference type="OrthoDB" id="9805585at2"/>
<gene>
    <name evidence="2" type="ORF">EV210_10665</name>
</gene>
<accession>A0A4R1PX58</accession>
<dbReference type="Proteomes" id="UP000295063">
    <property type="component" value="Unassembled WGS sequence"/>
</dbReference>
<evidence type="ECO:0000313" key="2">
    <source>
        <dbReference type="EMBL" id="TCL37199.1"/>
    </source>
</evidence>
<dbReference type="SUPFAM" id="SSF53335">
    <property type="entry name" value="S-adenosyl-L-methionine-dependent methyltransferases"/>
    <property type="match status" value="1"/>
</dbReference>
<dbReference type="Gene3D" id="3.40.50.150">
    <property type="entry name" value="Vaccinia Virus protein VP39"/>
    <property type="match status" value="1"/>
</dbReference>
<sequence length="194" mass="21906">MTSRVIFLYKFLLEPGKIGSITPSSSFLTNAMLANLPWDHMETIVELGAGTGVFTNFIAEHKKESCQVLVIERDFAMRKLLKISHPTFHYGAKAEKLDRLLHMRNLPPADCIISGLPFAAFSEPLRHKIIAAVYQSLKPGGIFVAFQYSLQMRKTLNDYFTKVIIDFVPLNMPPAFVYSCKKTGCSNLCRMLKK</sequence>
<dbReference type="InterPro" id="IPR029063">
    <property type="entry name" value="SAM-dependent_MTases_sf"/>
</dbReference>
<dbReference type="RefSeq" id="WP_132079375.1">
    <property type="nucleotide sequence ID" value="NZ_DAIMLW010000487.1"/>
</dbReference>
<protein>
    <submittedName>
        <fullName evidence="2">Phospholipid N-methyltransferase</fullName>
    </submittedName>
</protein>
<dbReference type="AlphaFoldDB" id="A0A4R1PX58"/>
<reference evidence="2 3" key="1">
    <citation type="submission" date="2019-03" db="EMBL/GenBank/DDBJ databases">
        <title>Genomic Encyclopedia of Type Strains, Phase IV (KMG-IV): sequencing the most valuable type-strain genomes for metagenomic binning, comparative biology and taxonomic classification.</title>
        <authorList>
            <person name="Goeker M."/>
        </authorList>
    </citation>
    <scope>NUCLEOTIDE SEQUENCE [LARGE SCALE GENOMIC DNA]</scope>
    <source>
        <strain evidence="2 3">DSM 15969</strain>
    </source>
</reference>
<dbReference type="GO" id="GO:0000179">
    <property type="term" value="F:rRNA (adenine-N6,N6-)-dimethyltransferase activity"/>
    <property type="evidence" value="ECO:0007669"/>
    <property type="project" value="InterPro"/>
</dbReference>
<keyword evidence="2" id="KW-0489">Methyltransferase</keyword>
<dbReference type="Pfam" id="PF13649">
    <property type="entry name" value="Methyltransf_25"/>
    <property type="match status" value="1"/>
</dbReference>
<dbReference type="EMBL" id="SLUI01000006">
    <property type="protein sequence ID" value="TCL37199.1"/>
    <property type="molecule type" value="Genomic_DNA"/>
</dbReference>
<feature type="domain" description="Methyltransferase" evidence="1">
    <location>
        <begin position="44"/>
        <end position="141"/>
    </location>
</feature>
<comment type="caution">
    <text evidence="2">The sequence shown here is derived from an EMBL/GenBank/DDBJ whole genome shotgun (WGS) entry which is preliminary data.</text>
</comment>
<dbReference type="InterPro" id="IPR020596">
    <property type="entry name" value="rRNA_Ade_Mease_Trfase_CS"/>
</dbReference>
<proteinExistence type="predicted"/>
<evidence type="ECO:0000313" key="3">
    <source>
        <dbReference type="Proteomes" id="UP000295063"/>
    </source>
</evidence>
<dbReference type="PROSITE" id="PS01131">
    <property type="entry name" value="RRNA_A_DIMETH"/>
    <property type="match status" value="1"/>
</dbReference>
<organism evidence="2 3">
    <name type="scientific">Anaerospora hongkongensis</name>
    <dbReference type="NCBI Taxonomy" id="244830"/>
    <lineage>
        <taxon>Bacteria</taxon>
        <taxon>Bacillati</taxon>
        <taxon>Bacillota</taxon>
        <taxon>Negativicutes</taxon>
        <taxon>Selenomonadales</taxon>
        <taxon>Sporomusaceae</taxon>
        <taxon>Anaerospora</taxon>
    </lineage>
</organism>